<protein>
    <submittedName>
        <fullName evidence="1">Uncharacterized protein</fullName>
    </submittedName>
</protein>
<name>A0A8J2WGB7_9STRA</name>
<keyword evidence="2" id="KW-1185">Reference proteome</keyword>
<dbReference type="AlphaFoldDB" id="A0A8J2WGB7"/>
<evidence type="ECO:0000313" key="2">
    <source>
        <dbReference type="Proteomes" id="UP000789595"/>
    </source>
</evidence>
<dbReference type="SUPFAM" id="SSF48452">
    <property type="entry name" value="TPR-like"/>
    <property type="match status" value="1"/>
</dbReference>
<evidence type="ECO:0000313" key="1">
    <source>
        <dbReference type="EMBL" id="CAH0367275.1"/>
    </source>
</evidence>
<proteinExistence type="predicted"/>
<dbReference type="SUPFAM" id="SSF52047">
    <property type="entry name" value="RNI-like"/>
    <property type="match status" value="1"/>
</dbReference>
<dbReference type="Gene3D" id="3.80.10.10">
    <property type="entry name" value="Ribonuclease Inhibitor"/>
    <property type="match status" value="1"/>
</dbReference>
<gene>
    <name evidence="1" type="ORF">PECAL_2P02890</name>
</gene>
<dbReference type="EMBL" id="CAKKNE010000002">
    <property type="protein sequence ID" value="CAH0367275.1"/>
    <property type="molecule type" value="Genomic_DNA"/>
</dbReference>
<sequence length="512" mass="53888">MPEEPEDVVDVPEAAAVPANWPTNGASPAEALQAQVARDLANDPLAEVCFRAETARARGNACFGEGDVEGAVAEWTASIRLSGGHARCAESKALALANRSLARLSEWADVRGAVADARAAVAAHPPYLKGHVRHAAALRAALGDGAREVWHALAAADAQKLNKEEALELKRHKALAARRRTAYDKAVAELCASDFDERVEKALEAAPPRAAVVQGGSELALPARCCAIVGACLDWRLASRPVDAIHYARRAKSWRGVCAGARRTLDAGVLAPLVGAELDWAFLAGAPAKLVEDRRHLTGGDPLLLAAGLTRCPRLSTLHVRGAQAFPLDAALRVCGHRLTTLSLGGVSAPCGFWLRALAGCPLLYAVAGALNASSDEFCRALGKHCARLKSVRLEGATDLEAGAGALAKGCPALRDVSFSRAPRLSADALEPLFGLGRLERLVLVTCPNVGDALLEDLDELSEDRWLPLRRLELAGTRCTAAKVAEVEAALAERSTTVEIALRDSVVAEASN</sequence>
<comment type="caution">
    <text evidence="1">The sequence shown here is derived from an EMBL/GenBank/DDBJ whole genome shotgun (WGS) entry which is preliminary data.</text>
</comment>
<dbReference type="Proteomes" id="UP000789595">
    <property type="component" value="Unassembled WGS sequence"/>
</dbReference>
<dbReference type="InterPro" id="IPR032675">
    <property type="entry name" value="LRR_dom_sf"/>
</dbReference>
<accession>A0A8J2WGB7</accession>
<dbReference type="InterPro" id="IPR011990">
    <property type="entry name" value="TPR-like_helical_dom_sf"/>
</dbReference>
<dbReference type="Gene3D" id="1.25.40.10">
    <property type="entry name" value="Tetratricopeptide repeat domain"/>
    <property type="match status" value="1"/>
</dbReference>
<reference evidence="1" key="1">
    <citation type="submission" date="2021-11" db="EMBL/GenBank/DDBJ databases">
        <authorList>
            <consortium name="Genoscope - CEA"/>
            <person name="William W."/>
        </authorList>
    </citation>
    <scope>NUCLEOTIDE SEQUENCE</scope>
</reference>
<dbReference type="OrthoDB" id="10663063at2759"/>
<organism evidence="1 2">
    <name type="scientific">Pelagomonas calceolata</name>
    <dbReference type="NCBI Taxonomy" id="35677"/>
    <lineage>
        <taxon>Eukaryota</taxon>
        <taxon>Sar</taxon>
        <taxon>Stramenopiles</taxon>
        <taxon>Ochrophyta</taxon>
        <taxon>Pelagophyceae</taxon>
        <taxon>Pelagomonadales</taxon>
        <taxon>Pelagomonadaceae</taxon>
        <taxon>Pelagomonas</taxon>
    </lineage>
</organism>